<dbReference type="EMBL" id="QGKW02001940">
    <property type="protein sequence ID" value="KAF2556144.1"/>
    <property type="molecule type" value="Genomic_DNA"/>
</dbReference>
<dbReference type="PANTHER" id="PTHR31989">
    <property type="entry name" value="NAC DOMAIN-CONTAINING PROTEIN 82-RELATED"/>
    <property type="match status" value="1"/>
</dbReference>
<feature type="domain" description="NAC" evidence="6">
    <location>
        <begin position="3"/>
        <end position="90"/>
    </location>
</feature>
<comment type="subcellular location">
    <subcellularLocation>
        <location evidence="1">Nucleus</location>
    </subcellularLocation>
</comment>
<keyword evidence="3" id="KW-0238">DNA-binding</keyword>
<dbReference type="PROSITE" id="PS51005">
    <property type="entry name" value="NAC"/>
    <property type="match status" value="1"/>
</dbReference>
<evidence type="ECO:0000256" key="4">
    <source>
        <dbReference type="ARBA" id="ARBA00023163"/>
    </source>
</evidence>
<dbReference type="GO" id="GO:0005634">
    <property type="term" value="C:nucleus"/>
    <property type="evidence" value="ECO:0007669"/>
    <property type="project" value="UniProtKB-SubCell"/>
</dbReference>
<dbReference type="Pfam" id="PF02365">
    <property type="entry name" value="NAM"/>
    <property type="match status" value="1"/>
</dbReference>
<protein>
    <recommendedName>
        <fullName evidence="6">NAC domain-containing protein</fullName>
    </recommendedName>
</protein>
<reference evidence="7" key="1">
    <citation type="submission" date="2019-12" db="EMBL/GenBank/DDBJ databases">
        <title>Genome sequencing and annotation of Brassica cretica.</title>
        <authorList>
            <person name="Studholme D.J."/>
            <person name="Sarris P.F."/>
        </authorList>
    </citation>
    <scope>NUCLEOTIDE SEQUENCE</scope>
    <source>
        <strain evidence="7">PFS-001/15</strain>
        <tissue evidence="7">Leaf</tissue>
    </source>
</reference>
<dbReference type="GO" id="GO:0006355">
    <property type="term" value="P:regulation of DNA-templated transcription"/>
    <property type="evidence" value="ECO:0007669"/>
    <property type="project" value="InterPro"/>
</dbReference>
<organism evidence="7 8">
    <name type="scientific">Brassica cretica</name>
    <name type="common">Mustard</name>
    <dbReference type="NCBI Taxonomy" id="69181"/>
    <lineage>
        <taxon>Eukaryota</taxon>
        <taxon>Viridiplantae</taxon>
        <taxon>Streptophyta</taxon>
        <taxon>Embryophyta</taxon>
        <taxon>Tracheophyta</taxon>
        <taxon>Spermatophyta</taxon>
        <taxon>Magnoliopsida</taxon>
        <taxon>eudicotyledons</taxon>
        <taxon>Gunneridae</taxon>
        <taxon>Pentapetalae</taxon>
        <taxon>rosids</taxon>
        <taxon>malvids</taxon>
        <taxon>Brassicales</taxon>
        <taxon>Brassicaceae</taxon>
        <taxon>Brassiceae</taxon>
        <taxon>Brassica</taxon>
    </lineage>
</organism>
<sequence length="90" mass="10159">MENRVGFRFIPTDEEIVDYYLRLKNLGGDTSHVDKAISTVDICSFEPWELPRSEMIVGERSVTAGEASTATPLRDLVFFLSLQRTNASFT</sequence>
<dbReference type="InterPro" id="IPR003441">
    <property type="entry name" value="NAC-dom"/>
</dbReference>
<gene>
    <name evidence="7" type="ORF">F2Q68_00012734</name>
</gene>
<evidence type="ECO:0000256" key="5">
    <source>
        <dbReference type="ARBA" id="ARBA00023242"/>
    </source>
</evidence>
<evidence type="ECO:0000259" key="6">
    <source>
        <dbReference type="PROSITE" id="PS51005"/>
    </source>
</evidence>
<keyword evidence="4" id="KW-0804">Transcription</keyword>
<name>A0A8S9HG89_BRACR</name>
<dbReference type="InterPro" id="IPR036093">
    <property type="entry name" value="NAC_dom_sf"/>
</dbReference>
<dbReference type="GO" id="GO:0003677">
    <property type="term" value="F:DNA binding"/>
    <property type="evidence" value="ECO:0007669"/>
    <property type="project" value="UniProtKB-KW"/>
</dbReference>
<evidence type="ECO:0000313" key="8">
    <source>
        <dbReference type="Proteomes" id="UP000712281"/>
    </source>
</evidence>
<dbReference type="Gene3D" id="2.170.150.80">
    <property type="entry name" value="NAC domain"/>
    <property type="match status" value="1"/>
</dbReference>
<dbReference type="AlphaFoldDB" id="A0A8S9HG89"/>
<evidence type="ECO:0000256" key="3">
    <source>
        <dbReference type="ARBA" id="ARBA00023125"/>
    </source>
</evidence>
<comment type="caution">
    <text evidence="7">The sequence shown here is derived from an EMBL/GenBank/DDBJ whole genome shotgun (WGS) entry which is preliminary data.</text>
</comment>
<keyword evidence="5" id="KW-0539">Nucleus</keyword>
<evidence type="ECO:0000313" key="7">
    <source>
        <dbReference type="EMBL" id="KAF2556144.1"/>
    </source>
</evidence>
<keyword evidence="2" id="KW-0805">Transcription regulation</keyword>
<evidence type="ECO:0000256" key="1">
    <source>
        <dbReference type="ARBA" id="ARBA00004123"/>
    </source>
</evidence>
<proteinExistence type="predicted"/>
<accession>A0A8S9HG89</accession>
<dbReference type="SUPFAM" id="SSF101941">
    <property type="entry name" value="NAC domain"/>
    <property type="match status" value="1"/>
</dbReference>
<evidence type="ECO:0000256" key="2">
    <source>
        <dbReference type="ARBA" id="ARBA00023015"/>
    </source>
</evidence>
<dbReference type="Proteomes" id="UP000712281">
    <property type="component" value="Unassembled WGS sequence"/>
</dbReference>